<evidence type="ECO:0000256" key="3">
    <source>
        <dbReference type="ARBA" id="ARBA00022692"/>
    </source>
</evidence>
<organism evidence="11 12">
    <name type="scientific">Amblyomma americanum</name>
    <name type="common">Lone star tick</name>
    <dbReference type="NCBI Taxonomy" id="6943"/>
    <lineage>
        <taxon>Eukaryota</taxon>
        <taxon>Metazoa</taxon>
        <taxon>Ecdysozoa</taxon>
        <taxon>Arthropoda</taxon>
        <taxon>Chelicerata</taxon>
        <taxon>Arachnida</taxon>
        <taxon>Acari</taxon>
        <taxon>Parasitiformes</taxon>
        <taxon>Ixodida</taxon>
        <taxon>Ixodoidea</taxon>
        <taxon>Ixodidae</taxon>
        <taxon>Amblyomminae</taxon>
        <taxon>Amblyomma</taxon>
    </lineage>
</organism>
<sequence>MLSGVLRSAVSFFDATPRGRILNRFTTDMDLMDARIFLAGKQTVQNSLLTLAKVAVIATQSPVVVAATAVVIILGGFGLNLTMKVSHRATFGDSLAMSRVMQLVTETVQALSSLRAYGMLAQFREHYYRLTDETISAYSLFIICYRFTRAIASSAAFVVVLTTLVANTMFAGDGGPNPSSLGLALSAACSVNVPRQYAL</sequence>
<feature type="transmembrane region" description="Helical" evidence="9">
    <location>
        <begin position="150"/>
        <end position="171"/>
    </location>
</feature>
<dbReference type="InterPro" id="IPR050173">
    <property type="entry name" value="ABC_transporter_C-like"/>
</dbReference>
<dbReference type="Proteomes" id="UP001321473">
    <property type="component" value="Unassembled WGS sequence"/>
</dbReference>
<keyword evidence="6" id="KW-0067">ATP-binding</keyword>
<comment type="caution">
    <text evidence="11">The sequence shown here is derived from an EMBL/GenBank/DDBJ whole genome shotgun (WGS) entry which is preliminary data.</text>
</comment>
<evidence type="ECO:0000313" key="12">
    <source>
        <dbReference type="Proteomes" id="UP001321473"/>
    </source>
</evidence>
<protein>
    <recommendedName>
        <fullName evidence="10">ABC transmembrane type-1 domain-containing protein</fullName>
    </recommendedName>
</protein>
<keyword evidence="5" id="KW-0547">Nucleotide-binding</keyword>
<dbReference type="EMBL" id="JARKHS020007411">
    <property type="protein sequence ID" value="KAK8781727.1"/>
    <property type="molecule type" value="Genomic_DNA"/>
</dbReference>
<feature type="transmembrane region" description="Helical" evidence="9">
    <location>
        <begin position="54"/>
        <end position="79"/>
    </location>
</feature>
<keyword evidence="7 9" id="KW-1133">Transmembrane helix</keyword>
<dbReference type="InterPro" id="IPR036640">
    <property type="entry name" value="ABC1_TM_sf"/>
</dbReference>
<evidence type="ECO:0000256" key="8">
    <source>
        <dbReference type="ARBA" id="ARBA00023136"/>
    </source>
</evidence>
<keyword evidence="3 9" id="KW-0812">Transmembrane</keyword>
<dbReference type="PROSITE" id="PS50929">
    <property type="entry name" value="ABC_TM1F"/>
    <property type="match status" value="1"/>
</dbReference>
<dbReference type="GO" id="GO:0005524">
    <property type="term" value="F:ATP binding"/>
    <property type="evidence" value="ECO:0007669"/>
    <property type="project" value="UniProtKB-KW"/>
</dbReference>
<keyword evidence="4" id="KW-0677">Repeat</keyword>
<evidence type="ECO:0000256" key="5">
    <source>
        <dbReference type="ARBA" id="ARBA00022741"/>
    </source>
</evidence>
<reference evidence="11 12" key="1">
    <citation type="journal article" date="2023" name="Arcadia Sci">
        <title>De novo assembly of a long-read Amblyomma americanum tick genome.</title>
        <authorList>
            <person name="Chou S."/>
            <person name="Poskanzer K.E."/>
            <person name="Rollins M."/>
            <person name="Thuy-Boun P.S."/>
        </authorList>
    </citation>
    <scope>NUCLEOTIDE SEQUENCE [LARGE SCALE GENOMIC DNA]</scope>
    <source>
        <strain evidence="11">F_SG_1</strain>
        <tissue evidence="11">Salivary glands</tissue>
    </source>
</reference>
<dbReference type="PANTHER" id="PTHR24223">
    <property type="entry name" value="ATP-BINDING CASSETTE SUB-FAMILY C"/>
    <property type="match status" value="1"/>
</dbReference>
<keyword evidence="2" id="KW-0813">Transport</keyword>
<evidence type="ECO:0000256" key="2">
    <source>
        <dbReference type="ARBA" id="ARBA00022448"/>
    </source>
</evidence>
<dbReference type="InterPro" id="IPR011527">
    <property type="entry name" value="ABC1_TM_dom"/>
</dbReference>
<accession>A0AAQ4F3P8</accession>
<proteinExistence type="predicted"/>
<name>A0AAQ4F3P8_AMBAM</name>
<evidence type="ECO:0000256" key="7">
    <source>
        <dbReference type="ARBA" id="ARBA00022989"/>
    </source>
</evidence>
<dbReference type="GO" id="GO:0140359">
    <property type="term" value="F:ABC-type transporter activity"/>
    <property type="evidence" value="ECO:0007669"/>
    <property type="project" value="InterPro"/>
</dbReference>
<dbReference type="Pfam" id="PF00664">
    <property type="entry name" value="ABC_membrane"/>
    <property type="match status" value="1"/>
</dbReference>
<evidence type="ECO:0000313" key="11">
    <source>
        <dbReference type="EMBL" id="KAK8781727.1"/>
    </source>
</evidence>
<comment type="subcellular location">
    <subcellularLocation>
        <location evidence="1">Endomembrane system</location>
        <topology evidence="1">Multi-pass membrane protein</topology>
    </subcellularLocation>
</comment>
<keyword evidence="12" id="KW-1185">Reference proteome</keyword>
<evidence type="ECO:0000256" key="4">
    <source>
        <dbReference type="ARBA" id="ARBA00022737"/>
    </source>
</evidence>
<evidence type="ECO:0000256" key="1">
    <source>
        <dbReference type="ARBA" id="ARBA00004127"/>
    </source>
</evidence>
<evidence type="ECO:0000256" key="9">
    <source>
        <dbReference type="SAM" id="Phobius"/>
    </source>
</evidence>
<dbReference type="SUPFAM" id="SSF90123">
    <property type="entry name" value="ABC transporter transmembrane region"/>
    <property type="match status" value="1"/>
</dbReference>
<dbReference type="PANTHER" id="PTHR24223:SF443">
    <property type="entry name" value="MULTIDRUG-RESISTANCE LIKE PROTEIN 1, ISOFORM I"/>
    <property type="match status" value="1"/>
</dbReference>
<gene>
    <name evidence="11" type="ORF">V5799_016932</name>
</gene>
<feature type="domain" description="ABC transmembrane type-1" evidence="10">
    <location>
        <begin position="1"/>
        <end position="188"/>
    </location>
</feature>
<dbReference type="AlphaFoldDB" id="A0AAQ4F3P8"/>
<evidence type="ECO:0000256" key="6">
    <source>
        <dbReference type="ARBA" id="ARBA00022840"/>
    </source>
</evidence>
<evidence type="ECO:0000259" key="10">
    <source>
        <dbReference type="PROSITE" id="PS50929"/>
    </source>
</evidence>
<keyword evidence="8 9" id="KW-0472">Membrane</keyword>
<dbReference type="Gene3D" id="1.20.1560.10">
    <property type="entry name" value="ABC transporter type 1, transmembrane domain"/>
    <property type="match status" value="1"/>
</dbReference>
<dbReference type="GO" id="GO:0012505">
    <property type="term" value="C:endomembrane system"/>
    <property type="evidence" value="ECO:0007669"/>
    <property type="project" value="UniProtKB-SubCell"/>
</dbReference>
<dbReference type="GO" id="GO:0016020">
    <property type="term" value="C:membrane"/>
    <property type="evidence" value="ECO:0007669"/>
    <property type="project" value="InterPro"/>
</dbReference>